<sequence length="208" mass="22992">MKPLSLLCPLVDPPPELEPSIAGAISSLSRRFLCKTPFPSSSFLPSQAILSYPELKAASFIDPELICSFVIPQDVPTLIPVEKIASLEPGTEGSKCIWADSILLMLLRGPMTTMIQNKKQCSGRSLWMSIEVFISIFSLYLIGSVVDTRCIKSIGKVTKKIEEDLDENNDLNLDRGFIEKANLTIISELCSRELHVAAISQLNFFLCK</sequence>
<dbReference type="Proteomes" id="UP001234297">
    <property type="component" value="Chromosome 12"/>
</dbReference>
<keyword evidence="2" id="KW-1185">Reference proteome</keyword>
<name>A0ACC2K2P4_PERAE</name>
<proteinExistence type="predicted"/>
<comment type="caution">
    <text evidence="1">The sequence shown here is derived from an EMBL/GenBank/DDBJ whole genome shotgun (WGS) entry which is preliminary data.</text>
</comment>
<evidence type="ECO:0000313" key="2">
    <source>
        <dbReference type="Proteomes" id="UP001234297"/>
    </source>
</evidence>
<dbReference type="EMBL" id="CM056820">
    <property type="protein sequence ID" value="KAJ8615350.1"/>
    <property type="molecule type" value="Genomic_DNA"/>
</dbReference>
<protein>
    <submittedName>
        <fullName evidence="1">Uncharacterized protein</fullName>
    </submittedName>
</protein>
<organism evidence="1 2">
    <name type="scientific">Persea americana</name>
    <name type="common">Avocado</name>
    <dbReference type="NCBI Taxonomy" id="3435"/>
    <lineage>
        <taxon>Eukaryota</taxon>
        <taxon>Viridiplantae</taxon>
        <taxon>Streptophyta</taxon>
        <taxon>Embryophyta</taxon>
        <taxon>Tracheophyta</taxon>
        <taxon>Spermatophyta</taxon>
        <taxon>Magnoliopsida</taxon>
        <taxon>Magnoliidae</taxon>
        <taxon>Laurales</taxon>
        <taxon>Lauraceae</taxon>
        <taxon>Persea</taxon>
    </lineage>
</organism>
<reference evidence="1 2" key="1">
    <citation type="journal article" date="2022" name="Hortic Res">
        <title>A haplotype resolved chromosomal level avocado genome allows analysis of novel avocado genes.</title>
        <authorList>
            <person name="Nath O."/>
            <person name="Fletcher S.J."/>
            <person name="Hayward A."/>
            <person name="Shaw L.M."/>
            <person name="Masouleh A.K."/>
            <person name="Furtado A."/>
            <person name="Henry R.J."/>
            <person name="Mitter N."/>
        </authorList>
    </citation>
    <scope>NUCLEOTIDE SEQUENCE [LARGE SCALE GENOMIC DNA]</scope>
    <source>
        <strain evidence="2">cv. Hass</strain>
    </source>
</reference>
<accession>A0ACC2K2P4</accession>
<gene>
    <name evidence="1" type="ORF">MRB53_034722</name>
</gene>
<evidence type="ECO:0000313" key="1">
    <source>
        <dbReference type="EMBL" id="KAJ8615350.1"/>
    </source>
</evidence>